<evidence type="ECO:0000313" key="1">
    <source>
        <dbReference type="EMBL" id="MFC4107834.1"/>
    </source>
</evidence>
<sequence length="406" mass="42707">MTTDRYALRTRLDRATGHLDPPLAAVDLTGLDANADALVARSAGKTVRVASKSVRCRALLSRVLARPGWLGVLAYTLPEASWLVRTGVSRDVVVAYPTADRAALAELAADPELAAAVTLMVDSPDQLDLVDATVGPDRRPELRLCLDLDASWRPLRGGPGGRLHVGVRRSPVHSAADAGALAATIAARRGFRLVGVMSYEAQIAGMGDAPPGRAARGTLIRALQRRSYRELLGRRAAAVAAVREHADLEFVNGGGTGSMALTAADPAVTEITAGSGLYGPTLFDGYRAWRPTPSAFFAMSVVRRPTRGVVTVLGGGWIASGPAEPGRLPSPWLPAGLRLVGTEGAGEVQTPLAGPAADGLSVGDRVWFRHAKAGELVEHVNELHLVEGDRIVDTVPTYRGEGQAFL</sequence>
<dbReference type="InterPro" id="IPR029066">
    <property type="entry name" value="PLP-binding_barrel"/>
</dbReference>
<dbReference type="Proteomes" id="UP001595868">
    <property type="component" value="Unassembled WGS sequence"/>
</dbReference>
<reference evidence="2" key="1">
    <citation type="journal article" date="2019" name="Int. J. Syst. Evol. Microbiol.">
        <title>The Global Catalogue of Microorganisms (GCM) 10K type strain sequencing project: providing services to taxonomists for standard genome sequencing and annotation.</title>
        <authorList>
            <consortium name="The Broad Institute Genomics Platform"/>
            <consortium name="The Broad Institute Genome Sequencing Center for Infectious Disease"/>
            <person name="Wu L."/>
            <person name="Ma J."/>
        </authorList>
    </citation>
    <scope>NUCLEOTIDE SEQUENCE [LARGE SCALE GENOMIC DNA]</scope>
    <source>
        <strain evidence="2">2902at01</strain>
    </source>
</reference>
<gene>
    <name evidence="1" type="ORF">ACFOX0_18120</name>
</gene>
<protein>
    <submittedName>
        <fullName evidence="1">Amino acid deaminase/aldolase</fullName>
    </submittedName>
</protein>
<dbReference type="SUPFAM" id="SSF51419">
    <property type="entry name" value="PLP-binding barrel"/>
    <property type="match status" value="1"/>
</dbReference>
<dbReference type="Gene3D" id="3.20.20.10">
    <property type="entry name" value="Alanine racemase"/>
    <property type="match status" value="1"/>
</dbReference>
<dbReference type="RefSeq" id="WP_377547273.1">
    <property type="nucleotide sequence ID" value="NZ_JBHSBN010000011.1"/>
</dbReference>
<comment type="caution">
    <text evidence="1">The sequence shown here is derived from an EMBL/GenBank/DDBJ whole genome shotgun (WGS) entry which is preliminary data.</text>
</comment>
<name>A0ABV8KP93_9ACTN</name>
<organism evidence="1 2">
    <name type="scientific">Micromonospora zhanjiangensis</name>
    <dbReference type="NCBI Taxonomy" id="1522057"/>
    <lineage>
        <taxon>Bacteria</taxon>
        <taxon>Bacillati</taxon>
        <taxon>Actinomycetota</taxon>
        <taxon>Actinomycetes</taxon>
        <taxon>Micromonosporales</taxon>
        <taxon>Micromonosporaceae</taxon>
        <taxon>Micromonospora</taxon>
    </lineage>
</organism>
<accession>A0ABV8KP93</accession>
<dbReference type="CDD" id="cd06813">
    <property type="entry name" value="PLPDE_III_DSD_D-TA_like_2"/>
    <property type="match status" value="1"/>
</dbReference>
<dbReference type="EMBL" id="JBHSBN010000011">
    <property type="protein sequence ID" value="MFC4107834.1"/>
    <property type="molecule type" value="Genomic_DNA"/>
</dbReference>
<dbReference type="PANTHER" id="PTHR28004">
    <property type="entry name" value="ZGC:162816-RELATED"/>
    <property type="match status" value="1"/>
</dbReference>
<proteinExistence type="predicted"/>
<keyword evidence="2" id="KW-1185">Reference proteome</keyword>
<dbReference type="InterPro" id="IPR051466">
    <property type="entry name" value="D-amino_acid_metab_enzyme"/>
</dbReference>
<evidence type="ECO:0000313" key="2">
    <source>
        <dbReference type="Proteomes" id="UP001595868"/>
    </source>
</evidence>
<dbReference type="PANTHER" id="PTHR28004:SF2">
    <property type="entry name" value="D-SERINE DEHYDRATASE"/>
    <property type="match status" value="1"/>
</dbReference>